<feature type="chain" id="PRO_5021421962" description="RNase H type-1 domain-containing protein" evidence="1">
    <location>
        <begin position="25"/>
        <end position="223"/>
    </location>
</feature>
<sequence>MDAKYMAQLALMLFEILTLYITEPNETVLGLSVLCQYIACTCCSYSPTSVFTFPPWDVPKISYINPFFTFDKSSSTPIAFQKLFLYHRHQYYTYNPIFTDWPKTADCVGCGVVIAEVTSSFQSSALCSVLTAELMAILLALEKFYNLPSINSASTQTTLQARDFQILFCWLPSHVGISDNELSETAAKISTTCWQGPLPYADMKKFISHHIHDLWQGSWDPQI</sequence>
<evidence type="ECO:0000313" key="3">
    <source>
        <dbReference type="Proteomes" id="UP000499080"/>
    </source>
</evidence>
<dbReference type="Proteomes" id="UP000499080">
    <property type="component" value="Unassembled WGS sequence"/>
</dbReference>
<organism evidence="2 3">
    <name type="scientific">Araneus ventricosus</name>
    <name type="common">Orbweaver spider</name>
    <name type="synonym">Epeira ventricosa</name>
    <dbReference type="NCBI Taxonomy" id="182803"/>
    <lineage>
        <taxon>Eukaryota</taxon>
        <taxon>Metazoa</taxon>
        <taxon>Ecdysozoa</taxon>
        <taxon>Arthropoda</taxon>
        <taxon>Chelicerata</taxon>
        <taxon>Arachnida</taxon>
        <taxon>Araneae</taxon>
        <taxon>Araneomorphae</taxon>
        <taxon>Entelegynae</taxon>
        <taxon>Araneoidea</taxon>
        <taxon>Araneidae</taxon>
        <taxon>Araneus</taxon>
    </lineage>
</organism>
<gene>
    <name evidence="2" type="ORF">AVEN_207156_1</name>
</gene>
<evidence type="ECO:0000313" key="2">
    <source>
        <dbReference type="EMBL" id="GBM66060.1"/>
    </source>
</evidence>
<dbReference type="EMBL" id="BGPR01002005">
    <property type="protein sequence ID" value="GBM66060.1"/>
    <property type="molecule type" value="Genomic_DNA"/>
</dbReference>
<keyword evidence="3" id="KW-1185">Reference proteome</keyword>
<proteinExistence type="predicted"/>
<accession>A0A4Y2HLD8</accession>
<comment type="caution">
    <text evidence="2">The sequence shown here is derived from an EMBL/GenBank/DDBJ whole genome shotgun (WGS) entry which is preliminary data.</text>
</comment>
<reference evidence="2 3" key="1">
    <citation type="journal article" date="2019" name="Sci. Rep.">
        <title>Orb-weaving spider Araneus ventricosus genome elucidates the spidroin gene catalogue.</title>
        <authorList>
            <person name="Kono N."/>
            <person name="Nakamura H."/>
            <person name="Ohtoshi R."/>
            <person name="Moran D.A.P."/>
            <person name="Shinohara A."/>
            <person name="Yoshida Y."/>
            <person name="Fujiwara M."/>
            <person name="Mori M."/>
            <person name="Tomita M."/>
            <person name="Arakawa K."/>
        </authorList>
    </citation>
    <scope>NUCLEOTIDE SEQUENCE [LARGE SCALE GENOMIC DNA]</scope>
</reference>
<protein>
    <recommendedName>
        <fullName evidence="4">RNase H type-1 domain-containing protein</fullName>
    </recommendedName>
</protein>
<dbReference type="InterPro" id="IPR012337">
    <property type="entry name" value="RNaseH-like_sf"/>
</dbReference>
<name>A0A4Y2HLD8_ARAVE</name>
<keyword evidence="1" id="KW-0732">Signal</keyword>
<dbReference type="AlphaFoldDB" id="A0A4Y2HLD8"/>
<dbReference type="SUPFAM" id="SSF53098">
    <property type="entry name" value="Ribonuclease H-like"/>
    <property type="match status" value="1"/>
</dbReference>
<evidence type="ECO:0000256" key="1">
    <source>
        <dbReference type="SAM" id="SignalP"/>
    </source>
</evidence>
<feature type="signal peptide" evidence="1">
    <location>
        <begin position="1"/>
        <end position="24"/>
    </location>
</feature>
<evidence type="ECO:0008006" key="4">
    <source>
        <dbReference type="Google" id="ProtNLM"/>
    </source>
</evidence>